<protein>
    <submittedName>
        <fullName evidence="7">SulP family inorganic anion transporter</fullName>
    </submittedName>
</protein>
<evidence type="ECO:0000256" key="1">
    <source>
        <dbReference type="ARBA" id="ARBA00004141"/>
    </source>
</evidence>
<dbReference type="PANTHER" id="PTHR11814">
    <property type="entry name" value="SULFATE TRANSPORTER"/>
    <property type="match status" value="1"/>
</dbReference>
<feature type="transmembrane region" description="Helical" evidence="5">
    <location>
        <begin position="108"/>
        <end position="132"/>
    </location>
</feature>
<dbReference type="RefSeq" id="WP_248867883.1">
    <property type="nucleotide sequence ID" value="NZ_CP086322.1"/>
</dbReference>
<evidence type="ECO:0000313" key="8">
    <source>
        <dbReference type="Proteomes" id="UP000830115"/>
    </source>
</evidence>
<feature type="transmembrane region" description="Helical" evidence="5">
    <location>
        <begin position="12"/>
        <end position="31"/>
    </location>
</feature>
<reference evidence="7" key="1">
    <citation type="submission" date="2021-10" db="EMBL/GenBank/DDBJ databases">
        <title>Streptomyces nigrumlapis sp.nov.,an antimicrobial producing actinobacterium isolated from Black Gobi rocks.</title>
        <authorList>
            <person name="Wen Y."/>
            <person name="Zhang W."/>
            <person name="Liu X.G."/>
        </authorList>
    </citation>
    <scope>NUCLEOTIDE SEQUENCE</scope>
    <source>
        <strain evidence="7">ST13-2-2</strain>
    </source>
</reference>
<keyword evidence="8" id="KW-1185">Reference proteome</keyword>
<feature type="transmembrane region" description="Helical" evidence="5">
    <location>
        <begin position="186"/>
        <end position="206"/>
    </location>
</feature>
<name>A0ABY4MGN4_9ACTN</name>
<evidence type="ECO:0000256" key="2">
    <source>
        <dbReference type="ARBA" id="ARBA00022692"/>
    </source>
</evidence>
<feature type="domain" description="SLC26A/SulP transporter" evidence="6">
    <location>
        <begin position="7"/>
        <end position="374"/>
    </location>
</feature>
<organism evidence="7 8">
    <name type="scientific">Streptomyces halobius</name>
    <dbReference type="NCBI Taxonomy" id="2879846"/>
    <lineage>
        <taxon>Bacteria</taxon>
        <taxon>Bacillati</taxon>
        <taxon>Actinomycetota</taxon>
        <taxon>Actinomycetes</taxon>
        <taxon>Kitasatosporales</taxon>
        <taxon>Streptomycetaceae</taxon>
        <taxon>Streptomyces</taxon>
    </lineage>
</organism>
<feature type="transmembrane region" description="Helical" evidence="5">
    <location>
        <begin position="152"/>
        <end position="179"/>
    </location>
</feature>
<dbReference type="Proteomes" id="UP000830115">
    <property type="component" value="Chromosome"/>
</dbReference>
<dbReference type="InterPro" id="IPR001902">
    <property type="entry name" value="SLC26A/SulP_fam"/>
</dbReference>
<feature type="transmembrane region" description="Helical" evidence="5">
    <location>
        <begin position="280"/>
        <end position="300"/>
    </location>
</feature>
<evidence type="ECO:0000256" key="4">
    <source>
        <dbReference type="ARBA" id="ARBA00023136"/>
    </source>
</evidence>
<proteinExistence type="predicted"/>
<dbReference type="Pfam" id="PF00916">
    <property type="entry name" value="Sulfate_transp"/>
    <property type="match status" value="1"/>
</dbReference>
<evidence type="ECO:0000313" key="7">
    <source>
        <dbReference type="EMBL" id="UQA96964.1"/>
    </source>
</evidence>
<evidence type="ECO:0000256" key="3">
    <source>
        <dbReference type="ARBA" id="ARBA00022989"/>
    </source>
</evidence>
<dbReference type="EMBL" id="CP086322">
    <property type="protein sequence ID" value="UQA96964.1"/>
    <property type="molecule type" value="Genomic_DNA"/>
</dbReference>
<feature type="transmembrane region" description="Helical" evidence="5">
    <location>
        <begin position="368"/>
        <end position="395"/>
    </location>
</feature>
<keyword evidence="4 5" id="KW-0472">Membrane</keyword>
<keyword evidence="3 5" id="KW-1133">Transmembrane helix</keyword>
<keyword evidence="2 5" id="KW-0812">Transmembrane</keyword>
<dbReference type="InterPro" id="IPR011547">
    <property type="entry name" value="SLC26A/SulP_dom"/>
</dbReference>
<evidence type="ECO:0000256" key="5">
    <source>
        <dbReference type="SAM" id="Phobius"/>
    </source>
</evidence>
<feature type="transmembrane region" description="Helical" evidence="5">
    <location>
        <begin position="320"/>
        <end position="347"/>
    </location>
</feature>
<feature type="transmembrane region" description="Helical" evidence="5">
    <location>
        <begin position="233"/>
        <end position="260"/>
    </location>
</feature>
<feature type="transmembrane region" description="Helical" evidence="5">
    <location>
        <begin position="78"/>
        <end position="96"/>
    </location>
</feature>
<sequence length="484" mass="49893">MNKIPHFRADFTASLVVFLVAVPLCVGVAVASGVPAELGLVTGIVGGLLTGLLPGSSLQVSGPAAGLTVLVFEAVKEYGIGTLGALVLAAGVLQLAMGALKLGRWFRAISVAVVQGMLAGIGLVLITGQLYALTDAKAPGSGLANIGSLPDLVADTIGSGHALSALAIGVGTIAVLMLWPRWKRGAAVLPAPLAAVALATIAAWVLNLPVAHVKVNGLLEAIQPPGLADLSRLAGVGAIGTVLAFALIASAESLFSAAAVDRLHDGPRTDYDKELMAQGAGNAVCGVLGALPMTAVIVRSSANVHAGAKTKLSRVLHGGWILLFAAAFPAALGVVPIAALAGVLVYSGWKLIPLRDLRPLWREHRGEAVVLMVTAISIVTISMFEGVLIGLLVAVGKTAWETSHVHLEVRTPDDAEEPVQVRAVGNATFLRLPKILDQLEALPTDRDIELDISGLRHLDHACASALTNWAEQHRRSSRVAELVS</sequence>
<evidence type="ECO:0000259" key="6">
    <source>
        <dbReference type="Pfam" id="PF00916"/>
    </source>
</evidence>
<gene>
    <name evidence="7" type="ORF">K9S39_38405</name>
</gene>
<accession>A0ABY4MGN4</accession>
<comment type="subcellular location">
    <subcellularLocation>
        <location evidence="1">Membrane</location>
        <topology evidence="1">Multi-pass membrane protein</topology>
    </subcellularLocation>
</comment>